<evidence type="ECO:0000313" key="4">
    <source>
        <dbReference type="Proteomes" id="UP000533469"/>
    </source>
</evidence>
<dbReference type="Proteomes" id="UP000533469">
    <property type="component" value="Unassembled WGS sequence"/>
</dbReference>
<accession>A0A839ZDH6</accession>
<reference evidence="3 4" key="1">
    <citation type="submission" date="2020-08" db="EMBL/GenBank/DDBJ databases">
        <title>Genomic Encyclopedia of Type Strains, Phase IV (KMG-IV): sequencing the most valuable type-strain genomes for metagenomic binning, comparative biology and taxonomic classification.</title>
        <authorList>
            <person name="Goeker M."/>
        </authorList>
    </citation>
    <scope>NUCLEOTIDE SEQUENCE [LARGE SCALE GENOMIC DNA]</scope>
    <source>
        <strain evidence="3 4">DSM 5895</strain>
    </source>
</reference>
<name>A0A839ZDH6_9HYPH</name>
<keyword evidence="2 3" id="KW-0560">Oxidoreductase</keyword>
<proteinExistence type="inferred from homology"/>
<evidence type="ECO:0000256" key="1">
    <source>
        <dbReference type="ARBA" id="ARBA00006056"/>
    </source>
</evidence>
<dbReference type="PANTHER" id="PTHR11091:SF0">
    <property type="entry name" value="MALATE DEHYDROGENASE"/>
    <property type="match status" value="1"/>
</dbReference>
<dbReference type="InterPro" id="IPR003767">
    <property type="entry name" value="Malate/L-lactate_DH-like"/>
</dbReference>
<dbReference type="AlphaFoldDB" id="A0A839ZDH6"/>
<dbReference type="EC" id="1.1.1.338" evidence="3"/>
<keyword evidence="4" id="KW-1185">Reference proteome</keyword>
<gene>
    <name evidence="3" type="ORF">FHS55_003313</name>
</gene>
<dbReference type="InterPro" id="IPR036111">
    <property type="entry name" value="Mal/L-sulfo/L-lacto_DH-like_sf"/>
</dbReference>
<dbReference type="InterPro" id="IPR043144">
    <property type="entry name" value="Mal/L-sulf/L-lact_DH-like_ah"/>
</dbReference>
<dbReference type="Gene3D" id="1.10.1530.10">
    <property type="match status" value="1"/>
</dbReference>
<evidence type="ECO:0000313" key="3">
    <source>
        <dbReference type="EMBL" id="MBB3772692.1"/>
    </source>
</evidence>
<dbReference type="GO" id="GO:0016491">
    <property type="term" value="F:oxidoreductase activity"/>
    <property type="evidence" value="ECO:0007669"/>
    <property type="project" value="UniProtKB-KW"/>
</dbReference>
<evidence type="ECO:0000256" key="2">
    <source>
        <dbReference type="ARBA" id="ARBA00023002"/>
    </source>
</evidence>
<dbReference type="Pfam" id="PF02615">
    <property type="entry name" value="Ldh_2"/>
    <property type="match status" value="1"/>
</dbReference>
<dbReference type="EMBL" id="JACICD010000006">
    <property type="protein sequence ID" value="MBB3772692.1"/>
    <property type="molecule type" value="Genomic_DNA"/>
</dbReference>
<sequence>MPLLTLDEIETFARDALTDCGASAPVAASVSRSVRRAEADGIGRVGLGYLGTYLAHLKSGKVDGRAEPGVNRARAGTVLADARHGFAHPAFDLARPVLVEAAQEAGTATLAIRRSYSIGVVGHPVEDLAEAGLIALAFTNSPPNMAPWGGRKPLFGTNPLAFAAPRKAGPPIVIDLATSQVTKVSLVAAAKAGTTIPEGWALDTEGQPTTDPAAALSGSMAPFGGAKGAAVALIVEILAAGLTGANFSKDASAYARSDGPPPGVGQCIVAFDPSAFADGFAERIEDLICAIHAQEGARLPGARRLAAREASQARGVEVDAALLTQIEKIRFA</sequence>
<comment type="caution">
    <text evidence="3">The sequence shown here is derived from an EMBL/GenBank/DDBJ whole genome shotgun (WGS) entry which is preliminary data.</text>
</comment>
<organism evidence="3 4">
    <name type="scientific">Ancylobacter tetraedralis</name>
    <dbReference type="NCBI Taxonomy" id="217068"/>
    <lineage>
        <taxon>Bacteria</taxon>
        <taxon>Pseudomonadati</taxon>
        <taxon>Pseudomonadota</taxon>
        <taxon>Alphaproteobacteria</taxon>
        <taxon>Hyphomicrobiales</taxon>
        <taxon>Xanthobacteraceae</taxon>
        <taxon>Ancylobacter</taxon>
    </lineage>
</organism>
<protein>
    <submittedName>
        <fullName evidence="3">(2R)-3-sulfolactate dehydrogenase (NADP+)</fullName>
        <ecNumber evidence="3">1.1.1.338</ecNumber>
    </submittedName>
</protein>
<dbReference type="InterPro" id="IPR043143">
    <property type="entry name" value="Mal/L-sulf/L-lact_DH-like_NADP"/>
</dbReference>
<dbReference type="Gene3D" id="3.30.1370.60">
    <property type="entry name" value="Hypothetical oxidoreductase yiak, domain 2"/>
    <property type="match status" value="1"/>
</dbReference>
<comment type="similarity">
    <text evidence="1">Belongs to the LDH2/MDH2 oxidoreductase family.</text>
</comment>
<dbReference type="RefSeq" id="WP_183190847.1">
    <property type="nucleotide sequence ID" value="NZ_JACICD010000006.1"/>
</dbReference>
<dbReference type="PANTHER" id="PTHR11091">
    <property type="entry name" value="OXIDOREDUCTASE-RELATED"/>
    <property type="match status" value="1"/>
</dbReference>
<dbReference type="SUPFAM" id="SSF89733">
    <property type="entry name" value="L-sulfolactate dehydrogenase-like"/>
    <property type="match status" value="1"/>
</dbReference>